<dbReference type="Pfam" id="PF09828">
    <property type="entry name" value="ChrB_C"/>
    <property type="match status" value="1"/>
</dbReference>
<proteinExistence type="predicted"/>
<feature type="domain" description="ChrB N-terminal" evidence="2">
    <location>
        <begin position="25"/>
        <end position="156"/>
    </location>
</feature>
<dbReference type="EMBL" id="SMCN01000024">
    <property type="protein sequence ID" value="TCV78274.1"/>
    <property type="molecule type" value="Genomic_DNA"/>
</dbReference>
<evidence type="ECO:0000259" key="2">
    <source>
        <dbReference type="Pfam" id="PF20229"/>
    </source>
</evidence>
<dbReference type="Proteomes" id="UP000295649">
    <property type="component" value="Unassembled WGS sequence"/>
</dbReference>
<evidence type="ECO:0000313" key="3">
    <source>
        <dbReference type="EMBL" id="TCV78274.1"/>
    </source>
</evidence>
<name>A0ABY2CI68_METMH</name>
<organism evidence="3 4">
    <name type="scientific">Methylomonas methanica</name>
    <dbReference type="NCBI Taxonomy" id="421"/>
    <lineage>
        <taxon>Bacteria</taxon>
        <taxon>Pseudomonadati</taxon>
        <taxon>Pseudomonadota</taxon>
        <taxon>Gammaproteobacteria</taxon>
        <taxon>Methylococcales</taxon>
        <taxon>Methylococcaceae</taxon>
        <taxon>Methylomonas</taxon>
    </lineage>
</organism>
<accession>A0ABY2CI68</accession>
<comment type="caution">
    <text evidence="3">The sequence shown here is derived from an EMBL/GenBank/DDBJ whole genome shotgun (WGS) entry which is preliminary data.</text>
</comment>
<gene>
    <name evidence="3" type="ORF">EDE11_12449</name>
</gene>
<dbReference type="InterPro" id="IPR046858">
    <property type="entry name" value="ChrB_N"/>
</dbReference>
<reference evidence="3 4" key="1">
    <citation type="submission" date="2019-03" db="EMBL/GenBank/DDBJ databases">
        <title>Systems level insights into methane cycling in arid and semi-arid ecosystems.</title>
        <authorList>
            <person name="Kalyuzhnaya M."/>
        </authorList>
    </citation>
    <scope>NUCLEOTIDE SEQUENCE [LARGE SCALE GENOMIC DNA]</scope>
    <source>
        <strain evidence="3 4">S-1</strain>
    </source>
</reference>
<evidence type="ECO:0000259" key="1">
    <source>
        <dbReference type="Pfam" id="PF09828"/>
    </source>
</evidence>
<evidence type="ECO:0000313" key="4">
    <source>
        <dbReference type="Proteomes" id="UP000295649"/>
    </source>
</evidence>
<sequence>MNIHMNSKPWVILIASLPTQNASGRMRIWRGLKAMGCAVLRDGVYLLPNRPEFHLSLQHYSDEVLAGGGTAHVLQVDGTNEIQQKTFEALFDRSADYADLLKNIERFDRSHQDTGKLQKQLNRLRKDFEALVSLDFFPGAAREQAASALEELEYMLHDTLCPDEPRAVQRPIKSLNRDDYQGRTWATRHRPKIDRLASAWLIRRFIDTKARFIWLTNIADCPADALGFDFDGAAFTHIDAKVTYEVLQASFGLTQNAGLHKIGAIVHYLDVGGIAVPEAAGLEALLTGMWQTWSDDDHLLFEAEKIFDAFYQAFSGIDA</sequence>
<dbReference type="InterPro" id="IPR018634">
    <property type="entry name" value="ChrB_C"/>
</dbReference>
<feature type="domain" description="ChrB C-terminal" evidence="1">
    <location>
        <begin position="185"/>
        <end position="313"/>
    </location>
</feature>
<evidence type="ECO:0008006" key="5">
    <source>
        <dbReference type="Google" id="ProtNLM"/>
    </source>
</evidence>
<dbReference type="Pfam" id="PF20229">
    <property type="entry name" value="ChrB_N"/>
    <property type="match status" value="1"/>
</dbReference>
<keyword evidence="4" id="KW-1185">Reference proteome</keyword>
<protein>
    <recommendedName>
        <fullName evidence="5">Chromate resistance exported protein</fullName>
    </recommendedName>
</protein>